<accession>A0A0N5CXH8</accession>
<dbReference type="InterPro" id="IPR029034">
    <property type="entry name" value="Cystine-knot_cytokine"/>
</dbReference>
<reference evidence="11 12" key="2">
    <citation type="submission" date="2018-11" db="EMBL/GenBank/DDBJ databases">
        <authorList>
            <consortium name="Pathogen Informatics"/>
        </authorList>
    </citation>
    <scope>NUCLEOTIDE SEQUENCE [LARGE SCALE GENOMIC DNA]</scope>
</reference>
<evidence type="ECO:0000313" key="13">
    <source>
        <dbReference type="WBParaSite" id="TCLT_0000510501-mRNA-1"/>
    </source>
</evidence>
<dbReference type="CDD" id="cd13763">
    <property type="entry name" value="TGF_beta_BMP3_like"/>
    <property type="match status" value="1"/>
</dbReference>
<keyword evidence="12" id="KW-1185">Reference proteome</keyword>
<evidence type="ECO:0000313" key="11">
    <source>
        <dbReference type="EMBL" id="VDN02298.1"/>
    </source>
</evidence>
<dbReference type="OMA" id="ITMRAES"/>
<feature type="chain" id="PRO_5043126515" evidence="9">
    <location>
        <begin position="24"/>
        <end position="462"/>
    </location>
</feature>
<dbReference type="AlphaFoldDB" id="A0A0N5CXH8"/>
<dbReference type="PROSITE" id="PS51362">
    <property type="entry name" value="TGF_BETA_2"/>
    <property type="match status" value="1"/>
</dbReference>
<reference evidence="13" key="1">
    <citation type="submission" date="2017-02" db="UniProtKB">
        <authorList>
            <consortium name="WormBaseParasite"/>
        </authorList>
    </citation>
    <scope>IDENTIFICATION</scope>
</reference>
<feature type="signal peptide" evidence="9">
    <location>
        <begin position="1"/>
        <end position="23"/>
    </location>
</feature>
<dbReference type="SUPFAM" id="SSF57501">
    <property type="entry name" value="Cystine-knot cytokines"/>
    <property type="match status" value="1"/>
</dbReference>
<evidence type="ECO:0000256" key="2">
    <source>
        <dbReference type="ARBA" id="ARBA00006656"/>
    </source>
</evidence>
<dbReference type="EMBL" id="UYYF01004320">
    <property type="protein sequence ID" value="VDN02298.1"/>
    <property type="molecule type" value="Genomic_DNA"/>
</dbReference>
<keyword evidence="6" id="KW-1015">Disulfide bond</keyword>
<dbReference type="OrthoDB" id="5987191at2759"/>
<comment type="similarity">
    <text evidence="2 8">Belongs to the TGF-beta family.</text>
</comment>
<dbReference type="Proteomes" id="UP000276776">
    <property type="component" value="Unassembled WGS sequence"/>
</dbReference>
<name>A0A0N5CXH8_THECL</name>
<evidence type="ECO:0000256" key="3">
    <source>
        <dbReference type="ARBA" id="ARBA00022525"/>
    </source>
</evidence>
<evidence type="ECO:0000256" key="8">
    <source>
        <dbReference type="RuleBase" id="RU000354"/>
    </source>
</evidence>
<dbReference type="PANTHER" id="PTHR11848">
    <property type="entry name" value="TGF-BETA FAMILY"/>
    <property type="match status" value="1"/>
</dbReference>
<dbReference type="GO" id="GO:0008083">
    <property type="term" value="F:growth factor activity"/>
    <property type="evidence" value="ECO:0007669"/>
    <property type="project" value="UniProtKB-KW"/>
</dbReference>
<evidence type="ECO:0000256" key="5">
    <source>
        <dbReference type="ARBA" id="ARBA00023030"/>
    </source>
</evidence>
<sequence length="462" mass="53063">MNDIIFFDTVLLSSLLYIGFSTSTVLQPTKEQIAILQTTFKNLLDLEHLPSNARQPALRIENAASKYMRRLFNQYNADINDQNNLHGNIIRSINPTVEILFGEELLIFKLNRIKPTEQIVRAELHYNIHPKHRSVWKHVKNIVKAHAFLQNNGKKQTVQLNPSSASDFLLNFDMTELVLKAISANQSIIAVKFLRNGKKMKCSGMFKHNTPFLLVYTKESFLINAINHSFKISADAFHQLSSGLKKRSKRMSPYYEYSAKEKQDANDSSNTWEAQSVQQLKTYRELGPRILRDRKQDRRLQMRKQKKIRGAFRNDPMMGFGVKKKFTKIITPSPSSVVQEKAEDVTLVLLPGQTFSSQSCRKQKLNVRFRDIGWEHWIIAPTSFEAHYCSGTCPFPLRKEMNPSNHAIVQSIIYQLGLNPDIPNVCCAPDKMDSLSLLYYDEVDNVVLKNYPRMTVTSCACL</sequence>
<dbReference type="InterPro" id="IPR017948">
    <property type="entry name" value="TGFb_CS"/>
</dbReference>
<evidence type="ECO:0000256" key="4">
    <source>
        <dbReference type="ARBA" id="ARBA00022729"/>
    </source>
</evidence>
<gene>
    <name evidence="11" type="ORF">TCLT_LOCUS5094</name>
</gene>
<comment type="subcellular location">
    <subcellularLocation>
        <location evidence="1">Secreted</location>
    </subcellularLocation>
</comment>
<feature type="domain" description="TGF-beta family profile" evidence="10">
    <location>
        <begin position="338"/>
        <end position="462"/>
    </location>
</feature>
<dbReference type="InterPro" id="IPR015615">
    <property type="entry name" value="TGF-beta-rel"/>
</dbReference>
<dbReference type="STRING" id="103827.A0A0N5CXH8"/>
<dbReference type="GO" id="GO:0005615">
    <property type="term" value="C:extracellular space"/>
    <property type="evidence" value="ECO:0007669"/>
    <property type="project" value="TreeGrafter"/>
</dbReference>
<organism evidence="13">
    <name type="scientific">Thelazia callipaeda</name>
    <name type="common">Oriental eyeworm</name>
    <name type="synonym">Parasitic nematode</name>
    <dbReference type="NCBI Taxonomy" id="103827"/>
    <lineage>
        <taxon>Eukaryota</taxon>
        <taxon>Metazoa</taxon>
        <taxon>Ecdysozoa</taxon>
        <taxon>Nematoda</taxon>
        <taxon>Chromadorea</taxon>
        <taxon>Rhabditida</taxon>
        <taxon>Spirurina</taxon>
        <taxon>Spiruromorpha</taxon>
        <taxon>Thelazioidea</taxon>
        <taxon>Thelaziidae</taxon>
        <taxon>Thelazia</taxon>
    </lineage>
</organism>
<dbReference type="InterPro" id="IPR001839">
    <property type="entry name" value="TGF-b_C"/>
</dbReference>
<dbReference type="FunFam" id="2.10.90.10:FF:000001">
    <property type="entry name" value="Bone morphogenetic protein 4"/>
    <property type="match status" value="1"/>
</dbReference>
<protein>
    <submittedName>
        <fullName evidence="13">TGF_BETA_2 domain-containing protein</fullName>
    </submittedName>
</protein>
<evidence type="ECO:0000256" key="7">
    <source>
        <dbReference type="ARBA" id="ARBA00023180"/>
    </source>
</evidence>
<evidence type="ECO:0000256" key="6">
    <source>
        <dbReference type="ARBA" id="ARBA00023157"/>
    </source>
</evidence>
<keyword evidence="4 9" id="KW-0732">Signal</keyword>
<dbReference type="SMART" id="SM00204">
    <property type="entry name" value="TGFB"/>
    <property type="match status" value="1"/>
</dbReference>
<dbReference type="PROSITE" id="PS00250">
    <property type="entry name" value="TGF_BETA_1"/>
    <property type="match status" value="1"/>
</dbReference>
<evidence type="ECO:0000256" key="1">
    <source>
        <dbReference type="ARBA" id="ARBA00004613"/>
    </source>
</evidence>
<keyword evidence="5 8" id="KW-0339">Growth factor</keyword>
<evidence type="ECO:0000256" key="9">
    <source>
        <dbReference type="SAM" id="SignalP"/>
    </source>
</evidence>
<dbReference type="GO" id="GO:0005125">
    <property type="term" value="F:cytokine activity"/>
    <property type="evidence" value="ECO:0007669"/>
    <property type="project" value="TreeGrafter"/>
</dbReference>
<dbReference type="Pfam" id="PF00019">
    <property type="entry name" value="TGF_beta"/>
    <property type="match status" value="1"/>
</dbReference>
<keyword evidence="3" id="KW-0964">Secreted</keyword>
<proteinExistence type="inferred from homology"/>
<evidence type="ECO:0000259" key="10">
    <source>
        <dbReference type="PROSITE" id="PS51362"/>
    </source>
</evidence>
<dbReference type="Gene3D" id="2.10.90.10">
    <property type="entry name" value="Cystine-knot cytokines"/>
    <property type="match status" value="1"/>
</dbReference>
<dbReference type="WBParaSite" id="TCLT_0000510501-mRNA-1">
    <property type="protein sequence ID" value="TCLT_0000510501-mRNA-1"/>
    <property type="gene ID" value="TCLT_0000510501"/>
</dbReference>
<evidence type="ECO:0000313" key="12">
    <source>
        <dbReference type="Proteomes" id="UP000276776"/>
    </source>
</evidence>
<keyword evidence="7" id="KW-0325">Glycoprotein</keyword>